<keyword evidence="5 7" id="KW-0472">Membrane</keyword>
<feature type="transmembrane region" description="Helical" evidence="7">
    <location>
        <begin position="162"/>
        <end position="190"/>
    </location>
</feature>
<evidence type="ECO:0000256" key="2">
    <source>
        <dbReference type="ARBA" id="ARBA00008034"/>
    </source>
</evidence>
<feature type="transmembrane region" description="Helical" evidence="7">
    <location>
        <begin position="78"/>
        <end position="99"/>
    </location>
</feature>
<keyword evidence="3 6" id="KW-0812">Transmembrane</keyword>
<dbReference type="AlphaFoldDB" id="A0A1G1ZU52"/>
<comment type="subcellular location">
    <subcellularLocation>
        <location evidence="6">Cell membrane</location>
        <topology evidence="6">Multi-pass membrane protein</topology>
    </subcellularLocation>
    <subcellularLocation>
        <location evidence="1">Membrane</location>
        <topology evidence="1">Multi-pass membrane protein</topology>
    </subcellularLocation>
</comment>
<feature type="transmembrane region" description="Helical" evidence="7">
    <location>
        <begin position="119"/>
        <end position="141"/>
    </location>
</feature>
<dbReference type="InterPro" id="IPR037294">
    <property type="entry name" value="ABC_BtuC-like"/>
</dbReference>
<dbReference type="GO" id="GO:0043190">
    <property type="term" value="C:ATP-binding cassette (ABC) transporter complex"/>
    <property type="evidence" value="ECO:0007669"/>
    <property type="project" value="InterPro"/>
</dbReference>
<proteinExistence type="inferred from homology"/>
<dbReference type="Gene3D" id="1.10.3470.10">
    <property type="entry name" value="ABC transporter involved in vitamin B12 uptake, BtuC"/>
    <property type="match status" value="1"/>
</dbReference>
<feature type="transmembrane region" description="Helical" evidence="7">
    <location>
        <begin position="54"/>
        <end position="71"/>
    </location>
</feature>
<comment type="caution">
    <text evidence="8">The sequence shown here is derived from an EMBL/GenBank/DDBJ whole genome shotgun (WGS) entry which is preliminary data.</text>
</comment>
<reference evidence="8 9" key="1">
    <citation type="journal article" date="2016" name="Nat. Commun.">
        <title>Thousands of microbial genomes shed light on interconnected biogeochemical processes in an aquifer system.</title>
        <authorList>
            <person name="Anantharaman K."/>
            <person name="Brown C.T."/>
            <person name="Hug L.A."/>
            <person name="Sharon I."/>
            <person name="Castelle C.J."/>
            <person name="Probst A.J."/>
            <person name="Thomas B.C."/>
            <person name="Singh A."/>
            <person name="Wilkins M.J."/>
            <person name="Karaoz U."/>
            <person name="Brodie E.L."/>
            <person name="Williams K.H."/>
            <person name="Hubbard S.S."/>
            <person name="Banfield J.F."/>
        </authorList>
    </citation>
    <scope>NUCLEOTIDE SEQUENCE [LARGE SCALE GENOMIC DNA]</scope>
</reference>
<dbReference type="GO" id="GO:0055085">
    <property type="term" value="P:transmembrane transport"/>
    <property type="evidence" value="ECO:0007669"/>
    <property type="project" value="InterPro"/>
</dbReference>
<dbReference type="SUPFAM" id="SSF81345">
    <property type="entry name" value="ABC transporter involved in vitamin B12 uptake, BtuC"/>
    <property type="match status" value="1"/>
</dbReference>
<comment type="similarity">
    <text evidence="2 6">Belongs to the ABC-3 integral membrane protein family.</text>
</comment>
<gene>
    <name evidence="8" type="ORF">A3H63_01570</name>
</gene>
<dbReference type="GO" id="GO:0010043">
    <property type="term" value="P:response to zinc ion"/>
    <property type="evidence" value="ECO:0007669"/>
    <property type="project" value="TreeGrafter"/>
</dbReference>
<feature type="transmembrane region" description="Helical" evidence="7">
    <location>
        <begin position="234"/>
        <end position="252"/>
    </location>
</feature>
<accession>A0A1G1ZU52</accession>
<keyword evidence="6" id="KW-0813">Transport</keyword>
<keyword evidence="4 7" id="KW-1133">Transmembrane helix</keyword>
<dbReference type="STRING" id="1798410.A3H63_01570"/>
<name>A0A1G1ZU52_9BACT</name>
<evidence type="ECO:0000256" key="1">
    <source>
        <dbReference type="ARBA" id="ARBA00004141"/>
    </source>
</evidence>
<dbReference type="PANTHER" id="PTHR30477:SF13">
    <property type="entry name" value="IRON TRANSPORT SYSTEM MEMBRANE PROTEIN HI_0360-RELATED"/>
    <property type="match status" value="1"/>
</dbReference>
<feature type="transmembrane region" description="Helical" evidence="7">
    <location>
        <begin position="6"/>
        <end position="25"/>
    </location>
</feature>
<dbReference type="EMBL" id="MHJM01000010">
    <property type="protein sequence ID" value="OGY68009.1"/>
    <property type="molecule type" value="Genomic_DNA"/>
</dbReference>
<protein>
    <recommendedName>
        <fullName evidence="10">ABC transporter</fullName>
    </recommendedName>
</protein>
<dbReference type="PANTHER" id="PTHR30477">
    <property type="entry name" value="ABC-TRANSPORTER METAL-BINDING PROTEIN"/>
    <property type="match status" value="1"/>
</dbReference>
<evidence type="ECO:0000256" key="7">
    <source>
        <dbReference type="SAM" id="Phobius"/>
    </source>
</evidence>
<evidence type="ECO:0000256" key="3">
    <source>
        <dbReference type="ARBA" id="ARBA00022692"/>
    </source>
</evidence>
<evidence type="ECO:0000256" key="5">
    <source>
        <dbReference type="ARBA" id="ARBA00023136"/>
    </source>
</evidence>
<dbReference type="InterPro" id="IPR001626">
    <property type="entry name" value="ABC_TroCD"/>
</dbReference>
<evidence type="ECO:0008006" key="10">
    <source>
        <dbReference type="Google" id="ProtNLM"/>
    </source>
</evidence>
<sequence>MITGQLIVGVSIAVAASLLGVFAILKRMSLVGDALSHVALPGIALALFFKINPFVGALAILLLAVIGIWFLEYRSQLSVDTIVGVFFTASLALGALFIPEFELLEALFGDISQVSNFDVILSVIFSLFLIIVLIAVHKKLALHMVSQEMAYSAGVRPKTLEFIYLMLFALGVALGIRFVGALLMGALIIIPAAAAKNVAKSLQGFMVLSSLFGAVSAVSGIYLAQIFHSAPGPIFILAGSVIFIISLGWRILVKR</sequence>
<evidence type="ECO:0000256" key="4">
    <source>
        <dbReference type="ARBA" id="ARBA00022989"/>
    </source>
</evidence>
<dbReference type="Pfam" id="PF00950">
    <property type="entry name" value="ABC-3"/>
    <property type="match status" value="1"/>
</dbReference>
<evidence type="ECO:0000313" key="8">
    <source>
        <dbReference type="EMBL" id="OGY68009.1"/>
    </source>
</evidence>
<feature type="transmembrane region" description="Helical" evidence="7">
    <location>
        <begin position="202"/>
        <end position="222"/>
    </location>
</feature>
<dbReference type="Proteomes" id="UP000176284">
    <property type="component" value="Unassembled WGS sequence"/>
</dbReference>
<evidence type="ECO:0000256" key="6">
    <source>
        <dbReference type="RuleBase" id="RU003943"/>
    </source>
</evidence>
<evidence type="ECO:0000313" key="9">
    <source>
        <dbReference type="Proteomes" id="UP000176284"/>
    </source>
</evidence>
<organism evidence="8 9">
    <name type="scientific">Candidatus Harrisonbacteria bacterium RIFCSPLOWO2_02_FULL_45_10c</name>
    <dbReference type="NCBI Taxonomy" id="1798410"/>
    <lineage>
        <taxon>Bacteria</taxon>
        <taxon>Candidatus Harrisoniibacteriota</taxon>
    </lineage>
</organism>